<evidence type="ECO:0000259" key="8">
    <source>
        <dbReference type="PROSITE" id="PS50928"/>
    </source>
</evidence>
<evidence type="ECO:0000256" key="3">
    <source>
        <dbReference type="ARBA" id="ARBA00022475"/>
    </source>
</evidence>
<organism evidence="9 10">
    <name type="scientific">Nonomuraea cypriaca</name>
    <dbReference type="NCBI Taxonomy" id="1187855"/>
    <lineage>
        <taxon>Bacteria</taxon>
        <taxon>Bacillati</taxon>
        <taxon>Actinomycetota</taxon>
        <taxon>Actinomycetes</taxon>
        <taxon>Streptosporangiales</taxon>
        <taxon>Streptosporangiaceae</taxon>
        <taxon>Nonomuraea</taxon>
    </lineage>
</organism>
<dbReference type="PROSITE" id="PS50928">
    <property type="entry name" value="ABC_TM1"/>
    <property type="match status" value="1"/>
</dbReference>
<evidence type="ECO:0000313" key="10">
    <source>
        <dbReference type="Proteomes" id="UP000605361"/>
    </source>
</evidence>
<feature type="transmembrane region" description="Helical" evidence="7">
    <location>
        <begin position="99"/>
        <end position="119"/>
    </location>
</feature>
<dbReference type="InterPro" id="IPR000515">
    <property type="entry name" value="MetI-like"/>
</dbReference>
<keyword evidence="2 7" id="KW-0813">Transport</keyword>
<keyword evidence="4 7" id="KW-0812">Transmembrane</keyword>
<evidence type="ECO:0000256" key="4">
    <source>
        <dbReference type="ARBA" id="ARBA00022692"/>
    </source>
</evidence>
<dbReference type="CDD" id="cd06261">
    <property type="entry name" value="TM_PBP2"/>
    <property type="match status" value="1"/>
</dbReference>
<dbReference type="EMBL" id="JADOGI010000071">
    <property type="protein sequence ID" value="MBF8188611.1"/>
    <property type="molecule type" value="Genomic_DNA"/>
</dbReference>
<keyword evidence="5 7" id="KW-1133">Transmembrane helix</keyword>
<reference evidence="9" key="1">
    <citation type="submission" date="2020-11" db="EMBL/GenBank/DDBJ databases">
        <title>Whole-genome analyses of Nonomuraea sp. K274.</title>
        <authorList>
            <person name="Veyisoglu A."/>
        </authorList>
    </citation>
    <scope>NUCLEOTIDE SEQUENCE</scope>
    <source>
        <strain evidence="9">K274</strain>
    </source>
</reference>
<feature type="transmembrane region" description="Helical" evidence="7">
    <location>
        <begin position="240"/>
        <end position="262"/>
    </location>
</feature>
<evidence type="ECO:0000256" key="5">
    <source>
        <dbReference type="ARBA" id="ARBA00022989"/>
    </source>
</evidence>
<feature type="transmembrane region" description="Helical" evidence="7">
    <location>
        <begin position="282"/>
        <end position="308"/>
    </location>
</feature>
<dbReference type="RefSeq" id="WP_195897562.1">
    <property type="nucleotide sequence ID" value="NZ_JADOGI010000071.1"/>
</dbReference>
<name>A0A931A990_9ACTN</name>
<evidence type="ECO:0000256" key="6">
    <source>
        <dbReference type="ARBA" id="ARBA00023136"/>
    </source>
</evidence>
<dbReference type="Pfam" id="PF00528">
    <property type="entry name" value="BPD_transp_1"/>
    <property type="match status" value="1"/>
</dbReference>
<keyword evidence="10" id="KW-1185">Reference proteome</keyword>
<comment type="subcellular location">
    <subcellularLocation>
        <location evidence="1 7">Cell membrane</location>
        <topology evidence="1 7">Multi-pass membrane protein</topology>
    </subcellularLocation>
</comment>
<feature type="domain" description="ABC transmembrane type-1" evidence="8">
    <location>
        <begin position="95"/>
        <end position="301"/>
    </location>
</feature>
<keyword evidence="6 7" id="KW-0472">Membrane</keyword>
<proteinExistence type="inferred from homology"/>
<feature type="transmembrane region" description="Helical" evidence="7">
    <location>
        <begin position="131"/>
        <end position="155"/>
    </location>
</feature>
<feature type="transmembrane region" description="Helical" evidence="7">
    <location>
        <begin position="12"/>
        <end position="30"/>
    </location>
</feature>
<dbReference type="PANTHER" id="PTHR43163">
    <property type="entry name" value="DIPEPTIDE TRANSPORT SYSTEM PERMEASE PROTEIN DPPB-RELATED"/>
    <property type="match status" value="1"/>
</dbReference>
<dbReference type="GO" id="GO:0005886">
    <property type="term" value="C:plasma membrane"/>
    <property type="evidence" value="ECO:0007669"/>
    <property type="project" value="UniProtKB-SubCell"/>
</dbReference>
<keyword evidence="3" id="KW-1003">Cell membrane</keyword>
<gene>
    <name evidence="9" type="ORF">ITP53_23360</name>
</gene>
<dbReference type="Gene3D" id="1.10.3720.10">
    <property type="entry name" value="MetI-like"/>
    <property type="match status" value="1"/>
</dbReference>
<evidence type="ECO:0000313" key="9">
    <source>
        <dbReference type="EMBL" id="MBF8188611.1"/>
    </source>
</evidence>
<dbReference type="AlphaFoldDB" id="A0A931A990"/>
<dbReference type="PANTHER" id="PTHR43163:SF6">
    <property type="entry name" value="DIPEPTIDE TRANSPORT SYSTEM PERMEASE PROTEIN DPPB-RELATED"/>
    <property type="match status" value="1"/>
</dbReference>
<dbReference type="Proteomes" id="UP000605361">
    <property type="component" value="Unassembled WGS sequence"/>
</dbReference>
<dbReference type="Pfam" id="PF19300">
    <property type="entry name" value="BPD_transp_1_N"/>
    <property type="match status" value="1"/>
</dbReference>
<accession>A0A931A990</accession>
<protein>
    <submittedName>
        <fullName evidence="9">ABC transporter permease</fullName>
    </submittedName>
</protein>
<evidence type="ECO:0000256" key="1">
    <source>
        <dbReference type="ARBA" id="ARBA00004651"/>
    </source>
</evidence>
<dbReference type="InterPro" id="IPR045621">
    <property type="entry name" value="BPD_transp_1_N"/>
</dbReference>
<comment type="similarity">
    <text evidence="7">Belongs to the binding-protein-dependent transport system permease family.</text>
</comment>
<dbReference type="GO" id="GO:0055085">
    <property type="term" value="P:transmembrane transport"/>
    <property type="evidence" value="ECO:0007669"/>
    <property type="project" value="InterPro"/>
</dbReference>
<dbReference type="SUPFAM" id="SSF161098">
    <property type="entry name" value="MetI-like"/>
    <property type="match status" value="1"/>
</dbReference>
<comment type="caution">
    <text evidence="9">The sequence shown here is derived from an EMBL/GenBank/DDBJ whole genome shotgun (WGS) entry which is preliminary data.</text>
</comment>
<feature type="transmembrane region" description="Helical" evidence="7">
    <location>
        <begin position="175"/>
        <end position="197"/>
    </location>
</feature>
<evidence type="ECO:0000256" key="2">
    <source>
        <dbReference type="ARBA" id="ARBA00022448"/>
    </source>
</evidence>
<evidence type="ECO:0000256" key="7">
    <source>
        <dbReference type="RuleBase" id="RU363032"/>
    </source>
</evidence>
<sequence length="317" mass="34111">MTGYLLRRAGQAIIVVLIVSAIVFVLLRLLPGGPARAILGPSATAEQVLEFNREQGFDQPIVIHYLSWAGGLLRGDFGYSYRLNQDVLALIGERLPKTLSLTVLSTLVGLLITVPLGTLQAVRRNKPVDYLLTGVVFVVYAMPVFLLGMLLIIVFSQTLDLVPPQAPQGSTLGEIFAQSDGLILPVATLALLTVAAFSRYARSATLDNLGEDYVRTARAKGALSRRVIGRHVLPNALRPVVTLLGLYVPFLFGGSLITEATFNYPGMGLLFWEAAQNRDYPILLGIVLVIAAATAIGSLLADLAYALLDPRVRYAGA</sequence>
<dbReference type="InterPro" id="IPR035906">
    <property type="entry name" value="MetI-like_sf"/>
</dbReference>